<feature type="domain" description="UBX" evidence="2">
    <location>
        <begin position="181"/>
        <end position="257"/>
    </location>
</feature>
<dbReference type="GO" id="GO:0043161">
    <property type="term" value="P:proteasome-mediated ubiquitin-dependent protein catabolic process"/>
    <property type="evidence" value="ECO:0007669"/>
    <property type="project" value="TreeGrafter"/>
</dbReference>
<protein>
    <recommendedName>
        <fullName evidence="6">SEP domain-containing protein</fullName>
    </recommendedName>
</protein>
<dbReference type="Gene3D" id="3.10.20.90">
    <property type="entry name" value="Phosphatidylinositol 3-kinase Catalytic Subunit, Chain A, domain 1"/>
    <property type="match status" value="1"/>
</dbReference>
<dbReference type="InterPro" id="IPR001012">
    <property type="entry name" value="UBX_dom"/>
</dbReference>
<accession>A0AAD3CLM5</accession>
<evidence type="ECO:0000313" key="5">
    <source>
        <dbReference type="Proteomes" id="UP001054902"/>
    </source>
</evidence>
<dbReference type="GO" id="GO:0031468">
    <property type="term" value="P:nuclear membrane reassembly"/>
    <property type="evidence" value="ECO:0007669"/>
    <property type="project" value="TreeGrafter"/>
</dbReference>
<dbReference type="Pfam" id="PF00789">
    <property type="entry name" value="UBX"/>
    <property type="match status" value="1"/>
</dbReference>
<dbReference type="PANTHER" id="PTHR23333">
    <property type="entry name" value="UBX DOMAIN CONTAINING PROTEIN"/>
    <property type="match status" value="1"/>
</dbReference>
<dbReference type="InterPro" id="IPR012989">
    <property type="entry name" value="SEP_domain"/>
</dbReference>
<feature type="compositionally biased region" description="Polar residues" evidence="1">
    <location>
        <begin position="43"/>
        <end position="53"/>
    </location>
</feature>
<proteinExistence type="predicted"/>
<dbReference type="Proteomes" id="UP001054902">
    <property type="component" value="Unassembled WGS sequence"/>
</dbReference>
<dbReference type="SUPFAM" id="SSF102848">
    <property type="entry name" value="NSFL1 (p97 ATPase) cofactor p47, SEP domain"/>
    <property type="match status" value="1"/>
</dbReference>
<dbReference type="SUPFAM" id="SSF54236">
    <property type="entry name" value="Ubiquitin-like"/>
    <property type="match status" value="1"/>
</dbReference>
<organism evidence="4 5">
    <name type="scientific">Chaetoceros tenuissimus</name>
    <dbReference type="NCBI Taxonomy" id="426638"/>
    <lineage>
        <taxon>Eukaryota</taxon>
        <taxon>Sar</taxon>
        <taxon>Stramenopiles</taxon>
        <taxon>Ochrophyta</taxon>
        <taxon>Bacillariophyta</taxon>
        <taxon>Coscinodiscophyceae</taxon>
        <taxon>Chaetocerotophycidae</taxon>
        <taxon>Chaetocerotales</taxon>
        <taxon>Chaetocerotaceae</taxon>
        <taxon>Chaetoceros</taxon>
    </lineage>
</organism>
<dbReference type="Pfam" id="PF08059">
    <property type="entry name" value="SEP"/>
    <property type="match status" value="1"/>
</dbReference>
<reference evidence="4 5" key="1">
    <citation type="journal article" date="2021" name="Sci. Rep.">
        <title>The genome of the diatom Chaetoceros tenuissimus carries an ancient integrated fragment of an extant virus.</title>
        <authorList>
            <person name="Hongo Y."/>
            <person name="Kimura K."/>
            <person name="Takaki Y."/>
            <person name="Yoshida Y."/>
            <person name="Baba S."/>
            <person name="Kobayashi G."/>
            <person name="Nagasaki K."/>
            <person name="Hano T."/>
            <person name="Tomaru Y."/>
        </authorList>
    </citation>
    <scope>NUCLEOTIDE SEQUENCE [LARGE SCALE GENOMIC DNA]</scope>
    <source>
        <strain evidence="4 5">NIES-3715</strain>
    </source>
</reference>
<feature type="region of interest" description="Disordered" evidence="1">
    <location>
        <begin position="135"/>
        <end position="171"/>
    </location>
</feature>
<evidence type="ECO:0008006" key="6">
    <source>
        <dbReference type="Google" id="ProtNLM"/>
    </source>
</evidence>
<gene>
    <name evidence="4" type="ORF">CTEN210_04818</name>
</gene>
<dbReference type="InterPro" id="IPR029071">
    <property type="entry name" value="Ubiquitin-like_domsf"/>
</dbReference>
<sequence length="259" mass="27488">MPNVHGLFSNRDEEENDNTNSRYVGGVSSQGGGSGLAVEPDTNDASNLMSAIRNNAEDGSAGEESERPARTITLYRSGFTVDNGFLRRLDDPNNSEFLRDLAKGIVPRELQEGGSSEGKTVGLVDKRHMEYEDDNAAGASAAQRTPSFHGEGQSLGSTAAAPEGGIIDPATTSSMEFTVDDSNPTTVIQVRLLNGKRLKVKINVSASILQLVHHIQASGDAGEESYVLSAGFPPKIVDDLNKSIDESGLKGSQIIQKKA</sequence>
<dbReference type="PANTHER" id="PTHR23333:SF20">
    <property type="entry name" value="NSFL1 COFACTOR P47"/>
    <property type="match status" value="1"/>
</dbReference>
<feature type="domain" description="SEP" evidence="3">
    <location>
        <begin position="67"/>
        <end position="132"/>
    </location>
</feature>
<evidence type="ECO:0000259" key="2">
    <source>
        <dbReference type="PROSITE" id="PS50033"/>
    </source>
</evidence>
<evidence type="ECO:0000259" key="3">
    <source>
        <dbReference type="PROSITE" id="PS51399"/>
    </source>
</evidence>
<dbReference type="AlphaFoldDB" id="A0AAD3CLM5"/>
<dbReference type="PROSITE" id="PS51399">
    <property type="entry name" value="SEP"/>
    <property type="match status" value="1"/>
</dbReference>
<dbReference type="Gene3D" id="3.30.420.210">
    <property type="entry name" value="SEP domain"/>
    <property type="match status" value="1"/>
</dbReference>
<name>A0AAD3CLM5_9STRA</name>
<dbReference type="GO" id="GO:0043130">
    <property type="term" value="F:ubiquitin binding"/>
    <property type="evidence" value="ECO:0007669"/>
    <property type="project" value="TreeGrafter"/>
</dbReference>
<evidence type="ECO:0000313" key="4">
    <source>
        <dbReference type="EMBL" id="GFH48342.1"/>
    </source>
</evidence>
<dbReference type="GO" id="GO:0000045">
    <property type="term" value="P:autophagosome assembly"/>
    <property type="evidence" value="ECO:0007669"/>
    <property type="project" value="TreeGrafter"/>
</dbReference>
<dbReference type="SMART" id="SM00166">
    <property type="entry name" value="UBX"/>
    <property type="match status" value="1"/>
</dbReference>
<dbReference type="GO" id="GO:0061025">
    <property type="term" value="P:membrane fusion"/>
    <property type="evidence" value="ECO:0007669"/>
    <property type="project" value="TreeGrafter"/>
</dbReference>
<dbReference type="PROSITE" id="PS50033">
    <property type="entry name" value="UBX"/>
    <property type="match status" value="1"/>
</dbReference>
<keyword evidence="5" id="KW-1185">Reference proteome</keyword>
<dbReference type="SMART" id="SM00553">
    <property type="entry name" value="SEP"/>
    <property type="match status" value="1"/>
</dbReference>
<evidence type="ECO:0000256" key="1">
    <source>
        <dbReference type="SAM" id="MobiDB-lite"/>
    </source>
</evidence>
<dbReference type="InterPro" id="IPR036241">
    <property type="entry name" value="NSFL1C_SEP_dom_sf"/>
</dbReference>
<dbReference type="GO" id="GO:0005829">
    <property type="term" value="C:cytosol"/>
    <property type="evidence" value="ECO:0007669"/>
    <property type="project" value="TreeGrafter"/>
</dbReference>
<feature type="region of interest" description="Disordered" evidence="1">
    <location>
        <begin position="1"/>
        <end position="69"/>
    </location>
</feature>
<dbReference type="GO" id="GO:0007030">
    <property type="term" value="P:Golgi organization"/>
    <property type="evidence" value="ECO:0007669"/>
    <property type="project" value="TreeGrafter"/>
</dbReference>
<dbReference type="EMBL" id="BLLK01000027">
    <property type="protein sequence ID" value="GFH48342.1"/>
    <property type="molecule type" value="Genomic_DNA"/>
</dbReference>
<dbReference type="GO" id="GO:0005634">
    <property type="term" value="C:nucleus"/>
    <property type="evidence" value="ECO:0007669"/>
    <property type="project" value="TreeGrafter"/>
</dbReference>
<comment type="caution">
    <text evidence="4">The sequence shown here is derived from an EMBL/GenBank/DDBJ whole genome shotgun (WGS) entry which is preliminary data.</text>
</comment>